<reference evidence="2 3" key="1">
    <citation type="journal article" date="2016" name="Nat. Commun.">
        <title>Thousands of microbial genomes shed light on interconnected biogeochemical processes in an aquifer system.</title>
        <authorList>
            <person name="Anantharaman K."/>
            <person name="Brown C.T."/>
            <person name="Hug L.A."/>
            <person name="Sharon I."/>
            <person name="Castelle C.J."/>
            <person name="Probst A.J."/>
            <person name="Thomas B.C."/>
            <person name="Singh A."/>
            <person name="Wilkins M.J."/>
            <person name="Karaoz U."/>
            <person name="Brodie E.L."/>
            <person name="Williams K.H."/>
            <person name="Hubbard S.S."/>
            <person name="Banfield J.F."/>
        </authorList>
    </citation>
    <scope>NUCLEOTIDE SEQUENCE [LARGE SCALE GENOMIC DNA]</scope>
</reference>
<organism evidence="2 3">
    <name type="scientific">Candidatus Daviesbacteria bacterium RIFCSPHIGHO2_01_FULL_41_23</name>
    <dbReference type="NCBI Taxonomy" id="1797764"/>
    <lineage>
        <taxon>Bacteria</taxon>
        <taxon>Candidatus Daviesiibacteriota</taxon>
    </lineage>
</organism>
<protein>
    <submittedName>
        <fullName evidence="2">Uncharacterized protein</fullName>
    </submittedName>
</protein>
<feature type="transmembrane region" description="Helical" evidence="1">
    <location>
        <begin position="73"/>
        <end position="92"/>
    </location>
</feature>
<proteinExistence type="predicted"/>
<dbReference type="EMBL" id="MFCR01000011">
    <property type="protein sequence ID" value="OGE18678.1"/>
    <property type="molecule type" value="Genomic_DNA"/>
</dbReference>
<accession>A0A1F5IQN0</accession>
<dbReference type="InterPro" id="IPR043993">
    <property type="entry name" value="T4SS_pilin"/>
</dbReference>
<dbReference type="Proteomes" id="UP000176336">
    <property type="component" value="Unassembled WGS sequence"/>
</dbReference>
<feature type="transmembrane region" description="Helical" evidence="1">
    <location>
        <begin position="38"/>
        <end position="61"/>
    </location>
</feature>
<dbReference type="AlphaFoldDB" id="A0A1F5IQN0"/>
<keyword evidence="1" id="KW-0472">Membrane</keyword>
<evidence type="ECO:0000313" key="2">
    <source>
        <dbReference type="EMBL" id="OGE18678.1"/>
    </source>
</evidence>
<dbReference type="Pfam" id="PF18895">
    <property type="entry name" value="T4SS_pilin"/>
    <property type="match status" value="1"/>
</dbReference>
<evidence type="ECO:0000313" key="3">
    <source>
        <dbReference type="Proteomes" id="UP000176336"/>
    </source>
</evidence>
<keyword evidence="1" id="KW-0812">Transmembrane</keyword>
<name>A0A1F5IQN0_9BACT</name>
<sequence length="108" mass="11766">MTKIALKLPGPSNSIDSPQTIQGKFPDLGSLFSGILNIIFYLALFLAFYFLVWGAFSYVMARGQKEGLAKARARITWAIIGMIVTILAFFIAKFVSEAFPPGTGGLPF</sequence>
<gene>
    <name evidence="2" type="ORF">A2871_04230</name>
</gene>
<evidence type="ECO:0000256" key="1">
    <source>
        <dbReference type="SAM" id="Phobius"/>
    </source>
</evidence>
<keyword evidence="1" id="KW-1133">Transmembrane helix</keyword>
<comment type="caution">
    <text evidence="2">The sequence shown here is derived from an EMBL/GenBank/DDBJ whole genome shotgun (WGS) entry which is preliminary data.</text>
</comment>